<organism evidence="1 2">
    <name type="scientific">Ensete ventricosum</name>
    <name type="common">Abyssinian banana</name>
    <name type="synonym">Musa ensete</name>
    <dbReference type="NCBI Taxonomy" id="4639"/>
    <lineage>
        <taxon>Eukaryota</taxon>
        <taxon>Viridiplantae</taxon>
        <taxon>Streptophyta</taxon>
        <taxon>Embryophyta</taxon>
        <taxon>Tracheophyta</taxon>
        <taxon>Spermatophyta</taxon>
        <taxon>Magnoliopsida</taxon>
        <taxon>Liliopsida</taxon>
        <taxon>Zingiberales</taxon>
        <taxon>Musaceae</taxon>
        <taxon>Ensete</taxon>
    </lineage>
</organism>
<comment type="caution">
    <text evidence="1">The sequence shown here is derived from an EMBL/GenBank/DDBJ whole genome shotgun (WGS) entry which is preliminary data.</text>
</comment>
<evidence type="ECO:0000313" key="1">
    <source>
        <dbReference type="EMBL" id="RRT67313.1"/>
    </source>
</evidence>
<gene>
    <name evidence="1" type="ORF">B296_00011793</name>
</gene>
<dbReference type="Proteomes" id="UP000287651">
    <property type="component" value="Unassembled WGS sequence"/>
</dbReference>
<evidence type="ECO:0000313" key="2">
    <source>
        <dbReference type="Proteomes" id="UP000287651"/>
    </source>
</evidence>
<sequence>MNSILNLFAETASTASRLIPSVDSAPSALGCASVRRRKSVLSTRPSYHPRFRGHKSLSAGWERFRRFWAL</sequence>
<dbReference type="AlphaFoldDB" id="A0A426ZTG3"/>
<dbReference type="EMBL" id="AMZH03005087">
    <property type="protein sequence ID" value="RRT67313.1"/>
    <property type="molecule type" value="Genomic_DNA"/>
</dbReference>
<reference evidence="1 2" key="1">
    <citation type="journal article" date="2014" name="Agronomy (Basel)">
        <title>A Draft Genome Sequence for Ensete ventricosum, the Drought-Tolerant Tree Against Hunger.</title>
        <authorList>
            <person name="Harrison J."/>
            <person name="Moore K.A."/>
            <person name="Paszkiewicz K."/>
            <person name="Jones T."/>
            <person name="Grant M."/>
            <person name="Ambacheew D."/>
            <person name="Muzemil S."/>
            <person name="Studholme D.J."/>
        </authorList>
    </citation>
    <scope>NUCLEOTIDE SEQUENCE [LARGE SCALE GENOMIC DNA]</scope>
</reference>
<proteinExistence type="predicted"/>
<name>A0A426ZTG3_ENSVE</name>
<accession>A0A426ZTG3</accession>
<protein>
    <submittedName>
        <fullName evidence="1">Uncharacterized protein</fullName>
    </submittedName>
</protein>